<feature type="compositionally biased region" description="Polar residues" evidence="4">
    <location>
        <begin position="19"/>
        <end position="28"/>
    </location>
</feature>
<dbReference type="InterPro" id="IPR000504">
    <property type="entry name" value="RRM_dom"/>
</dbReference>
<proteinExistence type="predicted"/>
<dbReference type="Pfam" id="PF14304">
    <property type="entry name" value="CSTF_C"/>
    <property type="match status" value="1"/>
</dbReference>
<feature type="region of interest" description="Disordered" evidence="4">
    <location>
        <begin position="232"/>
        <end position="350"/>
    </location>
</feature>
<name>A0A1W0WYJ7_HYPEX</name>
<feature type="domain" description="RRM" evidence="5">
    <location>
        <begin position="44"/>
        <end position="121"/>
    </location>
</feature>
<comment type="subcellular location">
    <subcellularLocation>
        <location evidence="1">Nucleus</location>
    </subcellularLocation>
</comment>
<dbReference type="Proteomes" id="UP000192578">
    <property type="component" value="Unassembled WGS sequence"/>
</dbReference>
<dbReference type="InterPro" id="IPR038192">
    <property type="entry name" value="CSTF_C_sf"/>
</dbReference>
<dbReference type="InterPro" id="IPR035979">
    <property type="entry name" value="RBD_domain_sf"/>
</dbReference>
<keyword evidence="3" id="KW-0694">RNA-binding</keyword>
<evidence type="ECO:0000256" key="2">
    <source>
        <dbReference type="ARBA" id="ARBA00023242"/>
    </source>
</evidence>
<dbReference type="PANTHER" id="PTHR45735:SF2">
    <property type="entry name" value="CLEAVAGE STIMULATION FACTOR SUBUNIT 2"/>
    <property type="match status" value="1"/>
</dbReference>
<dbReference type="Gene3D" id="1.10.20.70">
    <property type="entry name" value="Transcription termination and cleavage factor, C-terminal domain"/>
    <property type="match status" value="1"/>
</dbReference>
<feature type="compositionally biased region" description="Low complexity" evidence="4">
    <location>
        <begin position="323"/>
        <end position="350"/>
    </location>
</feature>
<evidence type="ECO:0000313" key="6">
    <source>
        <dbReference type="EMBL" id="OQV20202.1"/>
    </source>
</evidence>
<dbReference type="SUPFAM" id="SSF54928">
    <property type="entry name" value="RNA-binding domain, RBD"/>
    <property type="match status" value="1"/>
</dbReference>
<dbReference type="InterPro" id="IPR025742">
    <property type="entry name" value="CSTF2_hinge"/>
</dbReference>
<dbReference type="InterPro" id="IPR026896">
    <property type="entry name" value="CSTF_C"/>
</dbReference>
<dbReference type="GO" id="GO:0031124">
    <property type="term" value="P:mRNA 3'-end processing"/>
    <property type="evidence" value="ECO:0007669"/>
    <property type="project" value="InterPro"/>
</dbReference>
<reference evidence="7" key="1">
    <citation type="submission" date="2017-01" db="EMBL/GenBank/DDBJ databases">
        <title>Comparative genomics of anhydrobiosis in the tardigrade Hypsibius dujardini.</title>
        <authorList>
            <person name="Yoshida Y."/>
            <person name="Koutsovoulos G."/>
            <person name="Laetsch D."/>
            <person name="Stevens L."/>
            <person name="Kumar S."/>
            <person name="Horikawa D."/>
            <person name="Ishino K."/>
            <person name="Komine S."/>
            <person name="Tomita M."/>
            <person name="Blaxter M."/>
            <person name="Arakawa K."/>
        </authorList>
    </citation>
    <scope>NUCLEOTIDE SEQUENCE [LARGE SCALE GENOMIC DNA]</scope>
    <source>
        <strain evidence="7">Z151</strain>
    </source>
</reference>
<dbReference type="PANTHER" id="PTHR45735">
    <property type="entry name" value="CLEAVAGE STIMULATION FACTOR SUBUNIT 2"/>
    <property type="match status" value="1"/>
</dbReference>
<accession>A0A1W0WYJ7</accession>
<keyword evidence="7" id="KW-1185">Reference proteome</keyword>
<evidence type="ECO:0000256" key="1">
    <source>
        <dbReference type="ARBA" id="ARBA00004123"/>
    </source>
</evidence>
<dbReference type="CDD" id="cd00590">
    <property type="entry name" value="RRM_SF"/>
    <property type="match status" value="1"/>
</dbReference>
<gene>
    <name evidence="6" type="ORF">BV898_05758</name>
</gene>
<dbReference type="EMBL" id="MTYJ01000032">
    <property type="protein sequence ID" value="OQV20202.1"/>
    <property type="molecule type" value="Genomic_DNA"/>
</dbReference>
<dbReference type="Pfam" id="PF00076">
    <property type="entry name" value="RRM_1"/>
    <property type="match status" value="1"/>
</dbReference>
<dbReference type="GO" id="GO:0003729">
    <property type="term" value="F:mRNA binding"/>
    <property type="evidence" value="ECO:0007669"/>
    <property type="project" value="TreeGrafter"/>
</dbReference>
<feature type="compositionally biased region" description="Low complexity" evidence="4">
    <location>
        <begin position="279"/>
        <end position="293"/>
    </location>
</feature>
<evidence type="ECO:0000256" key="4">
    <source>
        <dbReference type="SAM" id="MobiDB-lite"/>
    </source>
</evidence>
<organism evidence="6 7">
    <name type="scientific">Hypsibius exemplaris</name>
    <name type="common">Freshwater tardigrade</name>
    <dbReference type="NCBI Taxonomy" id="2072580"/>
    <lineage>
        <taxon>Eukaryota</taxon>
        <taxon>Metazoa</taxon>
        <taxon>Ecdysozoa</taxon>
        <taxon>Tardigrada</taxon>
        <taxon>Eutardigrada</taxon>
        <taxon>Parachela</taxon>
        <taxon>Hypsibioidea</taxon>
        <taxon>Hypsibiidae</taxon>
        <taxon>Hypsibius</taxon>
    </lineage>
</organism>
<sequence length="394" mass="42900">MYRPDMSGRHGQSMPAAPQQRSSVQNPPWNAAFAGPGGLDPNCKTIRIKNLVLDASEEDLRRIFSQLGVVADLWVVIDSHEHQSGVAYCEFQDSRAVEVAVSHLNGVSFKGYKIQIEACPNHVWKSERSKVLQAMEEMTVVDRNGRSHEAELSANDGQSSEDPSSDLTNLNSADMFNLMHQMKLCIEASRDQAEARNALLRNFTLSAGMLQALLMMKLVDPQEALILLMRGDAGPSSSSSASAPTTTAASHFAATNPPPVIQNPPLGYSARPPPPLPLDPRQARMAQQQAAHTQAHDPYAAHRGGGHHPQPVNPPYQQPPPSQSTLPPSHSVPATSQQQAAQLQPDAAANQAEVERAQMLLQLIQMTDAQLASLPPDQRQAVMMLRDQLSRQMP</sequence>
<comment type="caution">
    <text evidence="6">The sequence shown here is derived from an EMBL/GenBank/DDBJ whole genome shotgun (WGS) entry which is preliminary data.</text>
</comment>
<evidence type="ECO:0000256" key="3">
    <source>
        <dbReference type="PROSITE-ProRule" id="PRU00176"/>
    </source>
</evidence>
<dbReference type="OrthoDB" id="272703at2759"/>
<feature type="compositionally biased region" description="Pro residues" evidence="4">
    <location>
        <begin position="311"/>
        <end position="322"/>
    </location>
</feature>
<evidence type="ECO:0000313" key="7">
    <source>
        <dbReference type="Proteomes" id="UP000192578"/>
    </source>
</evidence>
<feature type="compositionally biased region" description="Polar residues" evidence="4">
    <location>
        <begin position="155"/>
        <end position="170"/>
    </location>
</feature>
<dbReference type="PROSITE" id="PS50102">
    <property type="entry name" value="RRM"/>
    <property type="match status" value="1"/>
</dbReference>
<feature type="region of interest" description="Disordered" evidence="4">
    <location>
        <begin position="145"/>
        <end position="170"/>
    </location>
</feature>
<protein>
    <submittedName>
        <fullName evidence="6">Cleavage stimulation factor subunit 2</fullName>
    </submittedName>
</protein>
<dbReference type="Pfam" id="PF14327">
    <property type="entry name" value="CSTF2_hinge"/>
    <property type="match status" value="1"/>
</dbReference>
<feature type="compositionally biased region" description="Low complexity" evidence="4">
    <location>
        <begin position="233"/>
        <end position="255"/>
    </location>
</feature>
<feature type="region of interest" description="Disordered" evidence="4">
    <location>
        <begin position="1"/>
        <end position="31"/>
    </location>
</feature>
<dbReference type="InterPro" id="IPR012677">
    <property type="entry name" value="Nucleotide-bd_a/b_plait_sf"/>
</dbReference>
<dbReference type="AlphaFoldDB" id="A0A1W0WYJ7"/>
<dbReference type="GO" id="GO:0005847">
    <property type="term" value="C:mRNA cleavage and polyadenylation specificity factor complex"/>
    <property type="evidence" value="ECO:0007669"/>
    <property type="project" value="TreeGrafter"/>
</dbReference>
<keyword evidence="2" id="KW-0539">Nucleus</keyword>
<dbReference type="Gene3D" id="3.30.70.330">
    <property type="match status" value="1"/>
</dbReference>
<dbReference type="SMART" id="SM00360">
    <property type="entry name" value="RRM"/>
    <property type="match status" value="1"/>
</dbReference>
<evidence type="ECO:0000259" key="5">
    <source>
        <dbReference type="PROSITE" id="PS50102"/>
    </source>
</evidence>